<dbReference type="EMBL" id="HBHI01024373">
    <property type="protein sequence ID" value="CAD9691093.1"/>
    <property type="molecule type" value="Transcribed_RNA"/>
</dbReference>
<accession>A0A7S2WJU7</accession>
<evidence type="ECO:0008006" key="2">
    <source>
        <dbReference type="Google" id="ProtNLM"/>
    </source>
</evidence>
<gene>
    <name evidence="1" type="ORF">EANT1437_LOCUS12495</name>
</gene>
<protein>
    <recommendedName>
        <fullName evidence="2">Fe2OG dioxygenase domain-containing protein</fullName>
    </recommendedName>
</protein>
<organism evidence="1">
    <name type="scientific">Eucampia antarctica</name>
    <dbReference type="NCBI Taxonomy" id="49252"/>
    <lineage>
        <taxon>Eukaryota</taxon>
        <taxon>Sar</taxon>
        <taxon>Stramenopiles</taxon>
        <taxon>Ochrophyta</taxon>
        <taxon>Bacillariophyta</taxon>
        <taxon>Mediophyceae</taxon>
        <taxon>Biddulphiophycidae</taxon>
        <taxon>Hemiaulales</taxon>
        <taxon>Hemiaulaceae</taxon>
        <taxon>Eucampia</taxon>
    </lineage>
</organism>
<proteinExistence type="predicted"/>
<reference evidence="1" key="1">
    <citation type="submission" date="2021-01" db="EMBL/GenBank/DDBJ databases">
        <authorList>
            <person name="Corre E."/>
            <person name="Pelletier E."/>
            <person name="Niang G."/>
            <person name="Scheremetjew M."/>
            <person name="Finn R."/>
            <person name="Kale V."/>
            <person name="Holt S."/>
            <person name="Cochrane G."/>
            <person name="Meng A."/>
            <person name="Brown T."/>
            <person name="Cohen L."/>
        </authorList>
    </citation>
    <scope>NUCLEOTIDE SEQUENCE</scope>
    <source>
        <strain evidence="1">CCMP1452</strain>
    </source>
</reference>
<dbReference type="AlphaFoldDB" id="A0A7S2WJU7"/>
<evidence type="ECO:0000313" key="1">
    <source>
        <dbReference type="EMBL" id="CAD9691093.1"/>
    </source>
</evidence>
<name>A0A7S2WJU7_9STRA</name>
<sequence>MYASRKCASSSRRTAAAQQLFTLIESRYGGLASLMDTGSRAEVIVSQSTIHSSDLQRLMTHNATAIHVKRFYDPETASELGCQLSKEAKNTAQNWRVSTPRGLESSDVSTLGEHVPFNVACSSGKKEDIDAYFEGVQMELQNRRHKIITTDPSSSSRRIPQLWPLDKFRLELDEAWHGGAGLARESGGDKRPFSAGLPRIMFGPTRWNRGYIHVDEMAPLSENEGLFSANIYLQLPEHSSSSENFNDGDLIIWPLGIRSRWDWYKNAILLSGLSTQDPESQVRLRKELGEPQIIRLEPGDLVLLCVQRPHAAIGFDKGTRVSLQGFIQHNGIDKRLLIDS</sequence>